<keyword evidence="1" id="KW-0472">Membrane</keyword>
<sequence>RWKDKPVAMSIIQGRLIGLAHFTVGYILTYAAFLIASTASKFG</sequence>
<accession>A0ABS3FRC7</accession>
<reference evidence="2 3" key="1">
    <citation type="submission" date="2021-03" db="EMBL/GenBank/DDBJ databases">
        <title>Metabolic Capacity of the Antarctic Cyanobacterium Phormidium pseudopriestleyi that Sustains Oxygenic Photosynthesis in the Presence of Hydrogen Sulfide.</title>
        <authorList>
            <person name="Lumian J.E."/>
            <person name="Jungblut A.D."/>
            <person name="Dillon M.L."/>
            <person name="Hawes I."/>
            <person name="Doran P.T."/>
            <person name="Mackey T.J."/>
            <person name="Dick G.J."/>
            <person name="Grettenberger C.L."/>
            <person name="Sumner D.Y."/>
        </authorList>
    </citation>
    <scope>NUCLEOTIDE SEQUENCE [LARGE SCALE GENOMIC DNA]</scope>
    <source>
        <strain evidence="2 3">FRX01</strain>
    </source>
</reference>
<keyword evidence="3" id="KW-1185">Reference proteome</keyword>
<keyword evidence="1" id="KW-1133">Transmembrane helix</keyword>
<feature type="non-terminal residue" evidence="2">
    <location>
        <position position="1"/>
    </location>
</feature>
<proteinExistence type="predicted"/>
<gene>
    <name evidence="2" type="ORF">J0895_09695</name>
</gene>
<name>A0ABS3FRC7_9CYAN</name>
<dbReference type="RefSeq" id="WP_207087902.1">
    <property type="nucleotide sequence ID" value="NZ_JAFLQW010000266.1"/>
</dbReference>
<dbReference type="SUPFAM" id="SSF81558">
    <property type="entry name" value="Photosystem I subunits PsaA/PsaB"/>
    <property type="match status" value="1"/>
</dbReference>
<evidence type="ECO:0008006" key="4">
    <source>
        <dbReference type="Google" id="ProtNLM"/>
    </source>
</evidence>
<evidence type="ECO:0000313" key="3">
    <source>
        <dbReference type="Proteomes" id="UP000664844"/>
    </source>
</evidence>
<dbReference type="Proteomes" id="UP000664844">
    <property type="component" value="Unassembled WGS sequence"/>
</dbReference>
<dbReference type="InterPro" id="IPR036408">
    <property type="entry name" value="PSI_PsaA/B_sf"/>
</dbReference>
<dbReference type="Pfam" id="PF00223">
    <property type="entry name" value="PsaA_PsaB"/>
    <property type="match status" value="1"/>
</dbReference>
<evidence type="ECO:0000256" key="1">
    <source>
        <dbReference type="SAM" id="Phobius"/>
    </source>
</evidence>
<feature type="transmembrane region" description="Helical" evidence="1">
    <location>
        <begin position="12"/>
        <end position="36"/>
    </location>
</feature>
<dbReference type="Gene3D" id="1.20.1130.10">
    <property type="entry name" value="Photosystem I PsaA/PsaB"/>
    <property type="match status" value="1"/>
</dbReference>
<dbReference type="InterPro" id="IPR001280">
    <property type="entry name" value="PSI_PsaA/B"/>
</dbReference>
<evidence type="ECO:0000313" key="2">
    <source>
        <dbReference type="EMBL" id="MBO0349373.1"/>
    </source>
</evidence>
<comment type="caution">
    <text evidence="2">The sequence shown here is derived from an EMBL/GenBank/DDBJ whole genome shotgun (WGS) entry which is preliminary data.</text>
</comment>
<organism evidence="2 3">
    <name type="scientific">Phormidium pseudopriestleyi FRX01</name>
    <dbReference type="NCBI Taxonomy" id="1759528"/>
    <lineage>
        <taxon>Bacteria</taxon>
        <taxon>Bacillati</taxon>
        <taxon>Cyanobacteriota</taxon>
        <taxon>Cyanophyceae</taxon>
        <taxon>Oscillatoriophycideae</taxon>
        <taxon>Oscillatoriales</taxon>
        <taxon>Oscillatoriaceae</taxon>
        <taxon>Phormidium</taxon>
    </lineage>
</organism>
<protein>
    <recommendedName>
        <fullName evidence="4">Photosystem I P700 chlorophyll a apoprotein A2</fullName>
    </recommendedName>
</protein>
<keyword evidence="1" id="KW-0812">Transmembrane</keyword>
<dbReference type="EMBL" id="JAFLQW010000266">
    <property type="protein sequence ID" value="MBO0349373.1"/>
    <property type="molecule type" value="Genomic_DNA"/>
</dbReference>